<feature type="non-terminal residue" evidence="1">
    <location>
        <position position="240"/>
    </location>
</feature>
<comment type="caution">
    <text evidence="1">The sequence shown here is derived from an EMBL/GenBank/DDBJ whole genome shotgun (WGS) entry which is preliminary data.</text>
</comment>
<feature type="non-terminal residue" evidence="1">
    <location>
        <position position="1"/>
    </location>
</feature>
<dbReference type="GO" id="GO:0005829">
    <property type="term" value="C:cytosol"/>
    <property type="evidence" value="ECO:0007669"/>
    <property type="project" value="TreeGrafter"/>
</dbReference>
<dbReference type="InterPro" id="IPR024077">
    <property type="entry name" value="Neurolysin/TOP_dom2"/>
</dbReference>
<dbReference type="GO" id="GO:0004180">
    <property type="term" value="F:carboxypeptidase activity"/>
    <property type="evidence" value="ECO:0007669"/>
    <property type="project" value="TreeGrafter"/>
</dbReference>
<name>K1RR18_9ZZZZ</name>
<evidence type="ECO:0000313" key="1">
    <source>
        <dbReference type="EMBL" id="EKC51052.1"/>
    </source>
</evidence>
<reference evidence="1" key="1">
    <citation type="journal article" date="2013" name="Environ. Microbiol.">
        <title>Microbiota from the distal guts of lean and obese adolescents exhibit partial functional redundancy besides clear differences in community structure.</title>
        <authorList>
            <person name="Ferrer M."/>
            <person name="Ruiz A."/>
            <person name="Lanza F."/>
            <person name="Haange S.B."/>
            <person name="Oberbach A."/>
            <person name="Till H."/>
            <person name="Bargiela R."/>
            <person name="Campoy C."/>
            <person name="Segura M.T."/>
            <person name="Richter M."/>
            <person name="von Bergen M."/>
            <person name="Seifert J."/>
            <person name="Suarez A."/>
        </authorList>
    </citation>
    <scope>NUCLEOTIDE SEQUENCE</scope>
</reference>
<dbReference type="GO" id="GO:0004222">
    <property type="term" value="F:metalloendopeptidase activity"/>
    <property type="evidence" value="ECO:0007669"/>
    <property type="project" value="InterPro"/>
</dbReference>
<dbReference type="EMBL" id="AJWZ01009530">
    <property type="protein sequence ID" value="EKC51052.1"/>
    <property type="molecule type" value="Genomic_DNA"/>
</dbReference>
<accession>K1RR18</accession>
<sequence>KKAIEENQKEIDAIVNQRSMPTFENTIEALDRSGQMLNRVASAFFALLSAESNDEMMEISQRVQPMLSEHSNNISLNEKLFDRIKFVYDRRDQLDLTPEQKTLLKETYESFALSGAELKGEDREQYRKLSSELSQLTLTFGQNVLKETNLFSMMLSENDLEGSPQSARDAAAALAKSKGKEGFMVNLSYPSYSAFMKYSSRRDLREKLYRAYNSRNLSGEYNNIPVLKRIAEVRLEMAKL</sequence>
<dbReference type="InterPro" id="IPR045090">
    <property type="entry name" value="Pept_M3A_M3B"/>
</dbReference>
<dbReference type="AlphaFoldDB" id="K1RR18"/>
<gene>
    <name evidence="1" type="ORF">OBE_13801</name>
</gene>
<protein>
    <submittedName>
        <fullName evidence="1">Peptidyl-dipeptidase Dcp</fullName>
    </submittedName>
</protein>
<dbReference type="SUPFAM" id="SSF55486">
    <property type="entry name" value="Metalloproteases ('zincins'), catalytic domain"/>
    <property type="match status" value="1"/>
</dbReference>
<dbReference type="PANTHER" id="PTHR43660:SF1">
    <property type="entry name" value="DIPEPTIDYL CARBOXYPEPTIDASE"/>
    <property type="match status" value="1"/>
</dbReference>
<dbReference type="Gene3D" id="1.20.1050.40">
    <property type="entry name" value="Endopeptidase. Chain P, domain 1"/>
    <property type="match status" value="1"/>
</dbReference>
<dbReference type="InterPro" id="IPR024080">
    <property type="entry name" value="Neurolysin/TOP_N"/>
</dbReference>
<organism evidence="1">
    <name type="scientific">human gut metagenome</name>
    <dbReference type="NCBI Taxonomy" id="408170"/>
    <lineage>
        <taxon>unclassified sequences</taxon>
        <taxon>metagenomes</taxon>
        <taxon>organismal metagenomes</taxon>
    </lineage>
</organism>
<dbReference type="GO" id="GO:0006508">
    <property type="term" value="P:proteolysis"/>
    <property type="evidence" value="ECO:0007669"/>
    <property type="project" value="InterPro"/>
</dbReference>
<proteinExistence type="predicted"/>
<dbReference type="Gene3D" id="1.10.1370.10">
    <property type="entry name" value="Neurolysin, domain 3"/>
    <property type="match status" value="1"/>
</dbReference>
<dbReference type="PANTHER" id="PTHR43660">
    <property type="entry name" value="DIPEPTIDYL CARBOXYPEPTIDASE"/>
    <property type="match status" value="1"/>
</dbReference>